<comment type="caution">
    <text evidence="1">The sequence shown here is derived from an EMBL/GenBank/DDBJ whole genome shotgun (WGS) entry which is preliminary data.</text>
</comment>
<evidence type="ECO:0000313" key="1">
    <source>
        <dbReference type="EMBL" id="TDP90317.1"/>
    </source>
</evidence>
<keyword evidence="2" id="KW-1185">Reference proteome</keyword>
<name>A0A4R6RV89_9MICO</name>
<gene>
    <name evidence="1" type="ORF">EDF62_2886</name>
</gene>
<dbReference type="Gene3D" id="1.10.10.10">
    <property type="entry name" value="Winged helix-like DNA-binding domain superfamily/Winged helix DNA-binding domain"/>
    <property type="match status" value="1"/>
</dbReference>
<dbReference type="InterPro" id="IPR036390">
    <property type="entry name" value="WH_DNA-bd_sf"/>
</dbReference>
<dbReference type="Proteomes" id="UP000295601">
    <property type="component" value="Unassembled WGS sequence"/>
</dbReference>
<dbReference type="SUPFAM" id="SSF46785">
    <property type="entry name" value="Winged helix' DNA-binding domain"/>
    <property type="match status" value="1"/>
</dbReference>
<dbReference type="RefSeq" id="WP_133617484.1">
    <property type="nucleotide sequence ID" value="NZ_CP080492.1"/>
</dbReference>
<accession>A0A4R6RV89</accession>
<evidence type="ECO:0008006" key="3">
    <source>
        <dbReference type="Google" id="ProtNLM"/>
    </source>
</evidence>
<organism evidence="1 2">
    <name type="scientific">Leucobacter luti</name>
    <dbReference type="NCBI Taxonomy" id="340320"/>
    <lineage>
        <taxon>Bacteria</taxon>
        <taxon>Bacillati</taxon>
        <taxon>Actinomycetota</taxon>
        <taxon>Actinomycetes</taxon>
        <taxon>Micrococcales</taxon>
        <taxon>Microbacteriaceae</taxon>
        <taxon>Leucobacter</taxon>
    </lineage>
</organism>
<dbReference type="InterPro" id="IPR036388">
    <property type="entry name" value="WH-like_DNA-bd_sf"/>
</dbReference>
<dbReference type="EMBL" id="SNYA01000007">
    <property type="protein sequence ID" value="TDP90317.1"/>
    <property type="molecule type" value="Genomic_DNA"/>
</dbReference>
<sequence length="180" mass="18826">MNTETVAILNTLEALTERVQALEAHAEANAHSPSDASSTVASADFWALHGVEQRRASDPSTADGVVMLVGSVTLPDGSPVAWQESAGTAGLLEVDWANHAASFAALGHPVRIELLRHVLSGTHATADLAAIESLGTTGQLHHHLRQLISTGWLRQSGRGNYEVPAARVVPLLVAVVGAAR</sequence>
<reference evidence="1 2" key="1">
    <citation type="submission" date="2019-03" db="EMBL/GenBank/DDBJ databases">
        <title>Genomic analyses of the natural microbiome of Caenorhabditis elegans.</title>
        <authorList>
            <person name="Samuel B."/>
        </authorList>
    </citation>
    <scope>NUCLEOTIDE SEQUENCE [LARGE SCALE GENOMIC DNA]</scope>
    <source>
        <strain evidence="1 2">JUb18</strain>
    </source>
</reference>
<dbReference type="OrthoDB" id="3730926at2"/>
<protein>
    <recommendedName>
        <fullName evidence="3">Helix-turn-helix protein</fullName>
    </recommendedName>
</protein>
<dbReference type="AlphaFoldDB" id="A0A4R6RV89"/>
<evidence type="ECO:0000313" key="2">
    <source>
        <dbReference type="Proteomes" id="UP000295601"/>
    </source>
</evidence>
<proteinExistence type="predicted"/>